<comment type="caution">
    <text evidence="1">The sequence shown here is derived from an EMBL/GenBank/DDBJ whole genome shotgun (WGS) entry which is preliminary data.</text>
</comment>
<keyword evidence="2" id="KW-1185">Reference proteome</keyword>
<evidence type="ECO:0000313" key="1">
    <source>
        <dbReference type="EMBL" id="KAG2386124.1"/>
    </source>
</evidence>
<dbReference type="Pfam" id="PF18907">
    <property type="entry name" value="DUF5662"/>
    <property type="match status" value="1"/>
</dbReference>
<organism evidence="1 2">
    <name type="scientific">Naegleria lovaniensis</name>
    <name type="common">Amoeba</name>
    <dbReference type="NCBI Taxonomy" id="51637"/>
    <lineage>
        <taxon>Eukaryota</taxon>
        <taxon>Discoba</taxon>
        <taxon>Heterolobosea</taxon>
        <taxon>Tetramitia</taxon>
        <taxon>Eutetramitia</taxon>
        <taxon>Vahlkampfiidae</taxon>
        <taxon>Naegleria</taxon>
    </lineage>
</organism>
<dbReference type="InterPro" id="IPR043721">
    <property type="entry name" value="DUF5662"/>
</dbReference>
<dbReference type="EMBL" id="PYSW02000016">
    <property type="protein sequence ID" value="KAG2386124.1"/>
    <property type="molecule type" value="Genomic_DNA"/>
</dbReference>
<dbReference type="RefSeq" id="XP_044550117.1">
    <property type="nucleotide sequence ID" value="XM_044692003.1"/>
</dbReference>
<protein>
    <submittedName>
        <fullName evidence="1">Uncharacterized protein</fullName>
    </submittedName>
</protein>
<name>A0AA88KLS6_NAELO</name>
<sequence length="240" mass="28269">MRQLLFVGAFLHELISGLIKQLLPFHVHVHYVLFSTIIYHKLIIATVGYQMGLSWIQLLVHDWSKFTPSEWRGYFKKTKKLLQAQMNFNSKMMTKEQVNNQDDHQEEEYGFLYHQNRNPHHLEYWISVDTSTGKVKPMKMPLKYVTELIVDWVAANLAYPSGNHSSTPSLMKIMGPTSQEQNPSLLNQTRQMKFLETFSDLIHPETKQNIHEEIVRLSRVFRFELEPTFVNFLENEFIVA</sequence>
<accession>A0AA88KLS6</accession>
<gene>
    <name evidence="1" type="ORF">C9374_002570</name>
</gene>
<reference evidence="1 2" key="1">
    <citation type="journal article" date="2018" name="BMC Genomics">
        <title>The genome of Naegleria lovaniensis, the basis for a comparative approach to unravel pathogenicity factors of the human pathogenic amoeba N. fowleri.</title>
        <authorList>
            <person name="Liechti N."/>
            <person name="Schurch N."/>
            <person name="Bruggmann R."/>
            <person name="Wittwer M."/>
        </authorList>
    </citation>
    <scope>NUCLEOTIDE SEQUENCE [LARGE SCALE GENOMIC DNA]</scope>
    <source>
        <strain evidence="1 2">ATCC 30569</strain>
    </source>
</reference>
<dbReference type="GeneID" id="68095026"/>
<proteinExistence type="predicted"/>
<evidence type="ECO:0000313" key="2">
    <source>
        <dbReference type="Proteomes" id="UP000816034"/>
    </source>
</evidence>
<dbReference type="Proteomes" id="UP000816034">
    <property type="component" value="Unassembled WGS sequence"/>
</dbReference>
<dbReference type="AlphaFoldDB" id="A0AA88KLS6"/>